<feature type="transmembrane region" description="Helical" evidence="9">
    <location>
        <begin position="259"/>
        <end position="279"/>
    </location>
</feature>
<comment type="subcellular location">
    <subcellularLocation>
        <location evidence="1">Endomembrane system</location>
        <topology evidence="1">Multi-pass membrane protein</topology>
    </subcellularLocation>
</comment>
<name>A0A8J5MKB3_HOMAM</name>
<dbReference type="PANTHER" id="PTHR11878">
    <property type="entry name" value="SODIUM/CALCIUM EXCHANGER"/>
    <property type="match status" value="1"/>
</dbReference>
<keyword evidence="7" id="KW-0406">Ion transport</keyword>
<gene>
    <name evidence="11" type="primary">Slc8a1-L</name>
    <name evidence="11" type="ORF">Hamer_G020004</name>
</gene>
<feature type="domain" description="Sodium/calcium exchanger membrane region" evidence="10">
    <location>
        <begin position="187"/>
        <end position="342"/>
    </location>
</feature>
<dbReference type="PRINTS" id="PR01259">
    <property type="entry name" value="NACAEXCHNGR"/>
</dbReference>
<keyword evidence="4" id="KW-0106">Calcium</keyword>
<dbReference type="Gene3D" id="1.20.1420.30">
    <property type="entry name" value="NCX, central ion-binding region"/>
    <property type="match status" value="1"/>
</dbReference>
<evidence type="ECO:0000256" key="6">
    <source>
        <dbReference type="ARBA" id="ARBA00022989"/>
    </source>
</evidence>
<dbReference type="GO" id="GO:0012505">
    <property type="term" value="C:endomembrane system"/>
    <property type="evidence" value="ECO:0007669"/>
    <property type="project" value="UniProtKB-SubCell"/>
</dbReference>
<dbReference type="EMBL" id="JAHLQT010044137">
    <property type="protein sequence ID" value="KAG7154581.1"/>
    <property type="molecule type" value="Genomic_DNA"/>
</dbReference>
<reference evidence="11" key="1">
    <citation type="journal article" date="2021" name="Sci. Adv.">
        <title>The American lobster genome reveals insights on longevity, neural, and immune adaptations.</title>
        <authorList>
            <person name="Polinski J.M."/>
            <person name="Zimin A.V."/>
            <person name="Clark K.F."/>
            <person name="Kohn A.B."/>
            <person name="Sadowski N."/>
            <person name="Timp W."/>
            <person name="Ptitsyn A."/>
            <person name="Khanna P."/>
            <person name="Romanova D.Y."/>
            <person name="Williams P."/>
            <person name="Greenwood S.J."/>
            <person name="Moroz L.L."/>
            <person name="Walt D.R."/>
            <person name="Bodnar A.G."/>
        </authorList>
    </citation>
    <scope>NUCLEOTIDE SEQUENCE</scope>
    <source>
        <strain evidence="11">GMGI-L3</strain>
    </source>
</reference>
<proteinExistence type="predicted"/>
<evidence type="ECO:0000313" key="11">
    <source>
        <dbReference type="EMBL" id="KAG7154581.1"/>
    </source>
</evidence>
<dbReference type="Proteomes" id="UP000747542">
    <property type="component" value="Unassembled WGS sequence"/>
</dbReference>
<dbReference type="GO" id="GO:0042383">
    <property type="term" value="C:sarcolemma"/>
    <property type="evidence" value="ECO:0007669"/>
    <property type="project" value="TreeGrafter"/>
</dbReference>
<evidence type="ECO:0000256" key="5">
    <source>
        <dbReference type="ARBA" id="ARBA00022692"/>
    </source>
</evidence>
<evidence type="ECO:0000256" key="8">
    <source>
        <dbReference type="ARBA" id="ARBA00023136"/>
    </source>
</evidence>
<sequence>MVDKLVKKANASMLVGSSSWREQFAEAITVQAGEEGDDEDEEGGEEKLPSCMDYVMHFITVFWKVLFAFVPPTDYLYGWLTFWISISLIGVVTAFIGDFASHLGCTIGLKDTVTAIAIVALGTSVPEYFKGYPTFLISIMGVGLLTAFIGDFASHFGCTIGLKDSITAIAFVALGTSVPDVLMGYPTFVVSIFAIGVVTAVIGDTASHVGCTIGLKDTVTAIGFVALGTSVPDTFASKVAAQQDPYADASVGNVTGSNAVNVFLGIGIAWTMAAIFHNAKGNDFKVLPGNLAFSVTLFCVEAVVAIAVMMIRRSPRIGGELGGPKVSKILTTSFLVFLWIFYDAWHLVSVTHEHSSHRRCYTSVSSLHKLYFWHGGARVTAMLTTFVANGDGCVFSPNDDHRPCGHFGGCRACGHFLLKTRLATCPHFLQARLPLHTSHNTGLLLHILEVIQQNPPSFLLAIKEYNKTMSFLDFPSLVPILTSQ</sequence>
<keyword evidence="4" id="KW-0109">Calcium transport</keyword>
<keyword evidence="8 9" id="KW-0472">Membrane</keyword>
<evidence type="ECO:0000256" key="7">
    <source>
        <dbReference type="ARBA" id="ARBA00023065"/>
    </source>
</evidence>
<feature type="transmembrane region" description="Helical" evidence="9">
    <location>
        <begin position="291"/>
        <end position="309"/>
    </location>
</feature>
<evidence type="ECO:0000256" key="2">
    <source>
        <dbReference type="ARBA" id="ARBA00022448"/>
    </source>
</evidence>
<evidence type="ECO:0000256" key="9">
    <source>
        <dbReference type="SAM" id="Phobius"/>
    </source>
</evidence>
<evidence type="ECO:0000259" key="10">
    <source>
        <dbReference type="Pfam" id="PF01699"/>
    </source>
</evidence>
<keyword evidence="12" id="KW-1185">Reference proteome</keyword>
<dbReference type="GO" id="GO:0098703">
    <property type="term" value="P:calcium ion import across plasma membrane"/>
    <property type="evidence" value="ECO:0007669"/>
    <property type="project" value="TreeGrafter"/>
</dbReference>
<dbReference type="InterPro" id="IPR044880">
    <property type="entry name" value="NCX_ion-bd_dom_sf"/>
</dbReference>
<keyword evidence="3" id="KW-0050">Antiport</keyword>
<accession>A0A8J5MKB3</accession>
<dbReference type="PANTHER" id="PTHR11878:SF65">
    <property type="entry name" value="NA_CA-EXCHANGE PROTEIN, ISOFORM G"/>
    <property type="match status" value="1"/>
</dbReference>
<dbReference type="GO" id="GO:0098794">
    <property type="term" value="C:postsynapse"/>
    <property type="evidence" value="ECO:0007669"/>
    <property type="project" value="TreeGrafter"/>
</dbReference>
<feature type="domain" description="Sodium/calcium exchanger membrane region" evidence="10">
    <location>
        <begin position="78"/>
        <end position="129"/>
    </location>
</feature>
<dbReference type="InterPro" id="IPR004836">
    <property type="entry name" value="Na_Ca_Ex"/>
</dbReference>
<evidence type="ECO:0000256" key="1">
    <source>
        <dbReference type="ARBA" id="ARBA00004127"/>
    </source>
</evidence>
<feature type="transmembrane region" description="Helical" evidence="9">
    <location>
        <begin position="135"/>
        <end position="153"/>
    </location>
</feature>
<comment type="caution">
    <text evidence="11">The sequence shown here is derived from an EMBL/GenBank/DDBJ whole genome shotgun (WGS) entry which is preliminary data.</text>
</comment>
<dbReference type="InterPro" id="IPR004837">
    <property type="entry name" value="NaCa_Exmemb"/>
</dbReference>
<dbReference type="GO" id="GO:0030424">
    <property type="term" value="C:axon"/>
    <property type="evidence" value="ECO:0007669"/>
    <property type="project" value="TreeGrafter"/>
</dbReference>
<evidence type="ECO:0000313" key="12">
    <source>
        <dbReference type="Proteomes" id="UP000747542"/>
    </source>
</evidence>
<evidence type="ECO:0000256" key="3">
    <source>
        <dbReference type="ARBA" id="ARBA00022449"/>
    </source>
</evidence>
<evidence type="ECO:0000256" key="4">
    <source>
        <dbReference type="ARBA" id="ARBA00022568"/>
    </source>
</evidence>
<dbReference type="AlphaFoldDB" id="A0A8J5MKB3"/>
<feature type="domain" description="Sodium/calcium exchanger membrane region" evidence="10">
    <location>
        <begin position="134"/>
        <end position="183"/>
    </location>
</feature>
<feature type="transmembrane region" description="Helical" evidence="9">
    <location>
        <begin position="188"/>
        <end position="206"/>
    </location>
</feature>
<protein>
    <submittedName>
        <fullName evidence="11">Sodium/calcium exchanger 1-like</fullName>
    </submittedName>
</protein>
<organism evidence="11 12">
    <name type="scientific">Homarus americanus</name>
    <name type="common">American lobster</name>
    <dbReference type="NCBI Taxonomy" id="6706"/>
    <lineage>
        <taxon>Eukaryota</taxon>
        <taxon>Metazoa</taxon>
        <taxon>Ecdysozoa</taxon>
        <taxon>Arthropoda</taxon>
        <taxon>Crustacea</taxon>
        <taxon>Multicrustacea</taxon>
        <taxon>Malacostraca</taxon>
        <taxon>Eumalacostraca</taxon>
        <taxon>Eucarida</taxon>
        <taxon>Decapoda</taxon>
        <taxon>Pleocyemata</taxon>
        <taxon>Astacidea</taxon>
        <taxon>Nephropoidea</taxon>
        <taxon>Nephropidae</taxon>
        <taxon>Homarus</taxon>
    </lineage>
</organism>
<keyword evidence="6 9" id="KW-1133">Transmembrane helix</keyword>
<feature type="transmembrane region" description="Helical" evidence="9">
    <location>
        <begin position="112"/>
        <end position="129"/>
    </location>
</feature>
<keyword evidence="2" id="KW-0813">Transport</keyword>
<dbReference type="Pfam" id="PF01699">
    <property type="entry name" value="Na_Ca_ex"/>
    <property type="match status" value="3"/>
</dbReference>
<keyword evidence="5 9" id="KW-0812">Transmembrane</keyword>
<dbReference type="InterPro" id="IPR051171">
    <property type="entry name" value="CaCA"/>
</dbReference>
<feature type="non-terminal residue" evidence="11">
    <location>
        <position position="484"/>
    </location>
</feature>
<feature type="transmembrane region" description="Helical" evidence="9">
    <location>
        <begin position="76"/>
        <end position="100"/>
    </location>
</feature>
<dbReference type="GO" id="GO:0005432">
    <property type="term" value="F:calcium:sodium antiporter activity"/>
    <property type="evidence" value="ECO:0007669"/>
    <property type="project" value="InterPro"/>
</dbReference>